<feature type="compositionally biased region" description="Low complexity" evidence="1">
    <location>
        <begin position="84"/>
        <end position="97"/>
    </location>
</feature>
<sequence>MTHDPDQEHTVGAEPPSGEGADWEVLAGPGGAEPEGPPGGGLRGVWQRRSTHARAVTAAAAVAVLALGGTVAYATTSGDSGNGALPSASGTASASPSPSGPDDRPGHGSWFGLGVIGVHGESTVKDHDSGKWVVRVWQRGTVEKVTGDRVTVKSEDGAAWTWTVGADVKVFPDDGSGADALKKGEKAFLVGTRSDGTRTAQHILSGTWEKKVPSWLDRFPGHKFRDREAPGPSGSGATT</sequence>
<protein>
    <recommendedName>
        <fullName evidence="4">DUF5666 domain-containing protein</fullName>
    </recommendedName>
</protein>
<feature type="region of interest" description="Disordered" evidence="1">
    <location>
        <begin position="84"/>
        <end position="109"/>
    </location>
</feature>
<name>A0ABW7XTS1_STRCE</name>
<evidence type="ECO:0000313" key="3">
    <source>
        <dbReference type="Proteomes" id="UP001612415"/>
    </source>
</evidence>
<feature type="region of interest" description="Disordered" evidence="1">
    <location>
        <begin position="219"/>
        <end position="239"/>
    </location>
</feature>
<dbReference type="EMBL" id="JBITDC010000001">
    <property type="protein sequence ID" value="MFI5673478.1"/>
    <property type="molecule type" value="Genomic_DNA"/>
</dbReference>
<feature type="region of interest" description="Disordered" evidence="1">
    <location>
        <begin position="1"/>
        <end position="53"/>
    </location>
</feature>
<accession>A0ABW7XTS1</accession>
<feature type="compositionally biased region" description="Basic and acidic residues" evidence="1">
    <location>
        <begin position="1"/>
        <end position="11"/>
    </location>
</feature>
<feature type="compositionally biased region" description="Gly residues" evidence="1">
    <location>
        <begin position="28"/>
        <end position="43"/>
    </location>
</feature>
<evidence type="ECO:0008006" key="4">
    <source>
        <dbReference type="Google" id="ProtNLM"/>
    </source>
</evidence>
<comment type="caution">
    <text evidence="2">The sequence shown here is derived from an EMBL/GenBank/DDBJ whole genome shotgun (WGS) entry which is preliminary data.</text>
</comment>
<feature type="compositionally biased region" description="Basic and acidic residues" evidence="1">
    <location>
        <begin position="219"/>
        <end position="229"/>
    </location>
</feature>
<reference evidence="2 3" key="1">
    <citation type="submission" date="2024-10" db="EMBL/GenBank/DDBJ databases">
        <title>The Natural Products Discovery Center: Release of the First 8490 Sequenced Strains for Exploring Actinobacteria Biosynthetic Diversity.</title>
        <authorList>
            <person name="Kalkreuter E."/>
            <person name="Kautsar S.A."/>
            <person name="Yang D."/>
            <person name="Bader C.D."/>
            <person name="Teijaro C.N."/>
            <person name="Fluegel L."/>
            <person name="Davis C.M."/>
            <person name="Simpson J.R."/>
            <person name="Lauterbach L."/>
            <person name="Steele A.D."/>
            <person name="Gui C."/>
            <person name="Meng S."/>
            <person name="Li G."/>
            <person name="Viehrig K."/>
            <person name="Ye F."/>
            <person name="Su P."/>
            <person name="Kiefer A.F."/>
            <person name="Nichols A."/>
            <person name="Cepeda A.J."/>
            <person name="Yan W."/>
            <person name="Fan B."/>
            <person name="Jiang Y."/>
            <person name="Adhikari A."/>
            <person name="Zheng C.-J."/>
            <person name="Schuster L."/>
            <person name="Cowan T.M."/>
            <person name="Smanski M.J."/>
            <person name="Chevrette M.G."/>
            <person name="De Carvalho L.P.S."/>
            <person name="Shen B."/>
        </authorList>
    </citation>
    <scope>NUCLEOTIDE SEQUENCE [LARGE SCALE GENOMIC DNA]</scope>
    <source>
        <strain evidence="2 3">NPDC051599</strain>
    </source>
</reference>
<gene>
    <name evidence="2" type="ORF">ACIA8P_02235</name>
</gene>
<evidence type="ECO:0000256" key="1">
    <source>
        <dbReference type="SAM" id="MobiDB-lite"/>
    </source>
</evidence>
<evidence type="ECO:0000313" key="2">
    <source>
        <dbReference type="EMBL" id="MFI5673478.1"/>
    </source>
</evidence>
<dbReference type="Proteomes" id="UP001612415">
    <property type="component" value="Unassembled WGS sequence"/>
</dbReference>
<organism evidence="2 3">
    <name type="scientific">Streptomyces cellulosae</name>
    <dbReference type="NCBI Taxonomy" id="1968"/>
    <lineage>
        <taxon>Bacteria</taxon>
        <taxon>Bacillati</taxon>
        <taxon>Actinomycetota</taxon>
        <taxon>Actinomycetes</taxon>
        <taxon>Kitasatosporales</taxon>
        <taxon>Streptomycetaceae</taxon>
        <taxon>Streptomyces</taxon>
    </lineage>
</organism>
<proteinExistence type="predicted"/>
<dbReference type="RefSeq" id="WP_398654497.1">
    <property type="nucleotide sequence ID" value="NZ_JBITDC010000001.1"/>
</dbReference>
<keyword evidence="3" id="KW-1185">Reference proteome</keyword>